<gene>
    <name evidence="2" type="ORF">Scep_021751</name>
</gene>
<proteinExistence type="predicted"/>
<name>A0AAP0I0G9_9MAGN</name>
<evidence type="ECO:0000313" key="2">
    <source>
        <dbReference type="EMBL" id="KAK9104907.1"/>
    </source>
</evidence>
<reference evidence="2 3" key="1">
    <citation type="submission" date="2024-01" db="EMBL/GenBank/DDBJ databases">
        <title>Genome assemblies of Stephania.</title>
        <authorList>
            <person name="Yang L."/>
        </authorList>
    </citation>
    <scope>NUCLEOTIDE SEQUENCE [LARGE SCALE GENOMIC DNA]</scope>
    <source>
        <strain evidence="2">JXDWG</strain>
        <tissue evidence="2">Leaf</tissue>
    </source>
</reference>
<accession>A0AAP0I0G9</accession>
<dbReference type="AlphaFoldDB" id="A0AAP0I0G9"/>
<keyword evidence="3" id="KW-1185">Reference proteome</keyword>
<organism evidence="2 3">
    <name type="scientific">Stephania cephalantha</name>
    <dbReference type="NCBI Taxonomy" id="152367"/>
    <lineage>
        <taxon>Eukaryota</taxon>
        <taxon>Viridiplantae</taxon>
        <taxon>Streptophyta</taxon>
        <taxon>Embryophyta</taxon>
        <taxon>Tracheophyta</taxon>
        <taxon>Spermatophyta</taxon>
        <taxon>Magnoliopsida</taxon>
        <taxon>Ranunculales</taxon>
        <taxon>Menispermaceae</taxon>
        <taxon>Menispermoideae</taxon>
        <taxon>Cissampelideae</taxon>
        <taxon>Stephania</taxon>
    </lineage>
</organism>
<feature type="compositionally biased region" description="Polar residues" evidence="1">
    <location>
        <begin position="1"/>
        <end position="16"/>
    </location>
</feature>
<comment type="caution">
    <text evidence="2">The sequence shown here is derived from an EMBL/GenBank/DDBJ whole genome shotgun (WGS) entry which is preliminary data.</text>
</comment>
<dbReference type="Proteomes" id="UP001419268">
    <property type="component" value="Unassembled WGS sequence"/>
</dbReference>
<feature type="region of interest" description="Disordered" evidence="1">
    <location>
        <begin position="1"/>
        <end position="26"/>
    </location>
</feature>
<sequence>MSVQKLSFSTPTSRNATGERGGHWAGSFSSEFPIHIEAPIKRYFKGFGIEVSLAEEDPGQSTWSA</sequence>
<dbReference type="EMBL" id="JBBNAG010000009">
    <property type="protein sequence ID" value="KAK9104907.1"/>
    <property type="molecule type" value="Genomic_DNA"/>
</dbReference>
<evidence type="ECO:0000256" key="1">
    <source>
        <dbReference type="SAM" id="MobiDB-lite"/>
    </source>
</evidence>
<evidence type="ECO:0000313" key="3">
    <source>
        <dbReference type="Proteomes" id="UP001419268"/>
    </source>
</evidence>
<protein>
    <submittedName>
        <fullName evidence="2">Uncharacterized protein</fullName>
    </submittedName>
</protein>